<protein>
    <submittedName>
        <fullName evidence="2">Uncharacterized protein</fullName>
    </submittedName>
</protein>
<evidence type="ECO:0000313" key="2">
    <source>
        <dbReference type="EMBL" id="KAK4816472.1"/>
    </source>
</evidence>
<feature type="non-terminal residue" evidence="2">
    <location>
        <position position="273"/>
    </location>
</feature>
<comment type="caution">
    <text evidence="2">The sequence shown here is derived from an EMBL/GenBank/DDBJ whole genome shotgun (WGS) entry which is preliminary data.</text>
</comment>
<accession>A0AAN7NI52</accession>
<feature type="compositionally biased region" description="Basic and acidic residues" evidence="1">
    <location>
        <begin position="206"/>
        <end position="215"/>
    </location>
</feature>
<organism evidence="2 3">
    <name type="scientific">Mycteria americana</name>
    <name type="common">Wood stork</name>
    <dbReference type="NCBI Taxonomy" id="33587"/>
    <lineage>
        <taxon>Eukaryota</taxon>
        <taxon>Metazoa</taxon>
        <taxon>Chordata</taxon>
        <taxon>Craniata</taxon>
        <taxon>Vertebrata</taxon>
        <taxon>Euteleostomi</taxon>
        <taxon>Archelosauria</taxon>
        <taxon>Archosauria</taxon>
        <taxon>Dinosauria</taxon>
        <taxon>Saurischia</taxon>
        <taxon>Theropoda</taxon>
        <taxon>Coelurosauria</taxon>
        <taxon>Aves</taxon>
        <taxon>Neognathae</taxon>
        <taxon>Neoaves</taxon>
        <taxon>Aequornithes</taxon>
        <taxon>Ciconiiformes</taxon>
        <taxon>Ciconiidae</taxon>
        <taxon>Mycteria</taxon>
    </lineage>
</organism>
<sequence>MIFKVLANPDHSMVRILGAREAAGLLRDRPGCPPKPLASEYHLPNSEAQQIRVCSHEREALRAPWQSKRWVVESWTILSVTKYTHGHILLCLRRRHREKDDKIKKPNSSTLEMFSYLLLVQSGRAERSRRSKIREGKAVERTRVGWHAIRSNPDPYRCLGKLDEHDHALNAAGEDGAVLPAGSASQHAGELWSPGQELALPADRSLPREHREETGNHSPAENLMKAGTSQRRPGGGSRLCTLLVPLHRKTAGSKETTLKAEKAARLFAALSIP</sequence>
<reference evidence="2 3" key="1">
    <citation type="journal article" date="2023" name="J. Hered.">
        <title>Chromosome-level genome of the wood stork (Mycteria americana) provides insight into avian chromosome evolution.</title>
        <authorList>
            <person name="Flamio R. Jr."/>
            <person name="Ramstad K.M."/>
        </authorList>
    </citation>
    <scope>NUCLEOTIDE SEQUENCE [LARGE SCALE GENOMIC DNA]</scope>
    <source>
        <strain evidence="2">JAX WOST 10</strain>
    </source>
</reference>
<gene>
    <name evidence="2" type="ORF">QYF61_017200</name>
</gene>
<name>A0AAN7NI52_MYCAM</name>
<evidence type="ECO:0000313" key="3">
    <source>
        <dbReference type="Proteomes" id="UP001333110"/>
    </source>
</evidence>
<dbReference type="EMBL" id="JAUNZN010000009">
    <property type="protein sequence ID" value="KAK4816472.1"/>
    <property type="molecule type" value="Genomic_DNA"/>
</dbReference>
<feature type="region of interest" description="Disordered" evidence="1">
    <location>
        <begin position="206"/>
        <end position="238"/>
    </location>
</feature>
<proteinExistence type="predicted"/>
<keyword evidence="3" id="KW-1185">Reference proteome</keyword>
<dbReference type="Proteomes" id="UP001333110">
    <property type="component" value="Unassembled WGS sequence"/>
</dbReference>
<dbReference type="AlphaFoldDB" id="A0AAN7NI52"/>
<evidence type="ECO:0000256" key="1">
    <source>
        <dbReference type="SAM" id="MobiDB-lite"/>
    </source>
</evidence>